<proteinExistence type="predicted"/>
<gene>
    <name evidence="2" type="ORF">DFR76_11246</name>
</gene>
<sequence>MPDRPDTEEQASKGDKASSGSFGESNAADPQEAGRKGAEAQPTEAAVDPHPHASARTGSPGRCTANVVIDSNWIGYHPNIRFLVEQPASPGLSAALLVNSGTTVLSPRDPCGCQTPAERGTIP</sequence>
<evidence type="ECO:0000256" key="1">
    <source>
        <dbReference type="SAM" id="MobiDB-lite"/>
    </source>
</evidence>
<dbReference type="EMBL" id="QQBC01000012">
    <property type="protein sequence ID" value="RDI62729.1"/>
    <property type="molecule type" value="Genomic_DNA"/>
</dbReference>
<evidence type="ECO:0000313" key="2">
    <source>
        <dbReference type="EMBL" id="RDI62729.1"/>
    </source>
</evidence>
<dbReference type="STRING" id="1210086.GCA_001613105_03773"/>
<accession>A0A370HW50</accession>
<name>A0A370HW50_9NOCA</name>
<comment type="caution">
    <text evidence="2">The sequence shown here is derived from an EMBL/GenBank/DDBJ whole genome shotgun (WGS) entry which is preliminary data.</text>
</comment>
<evidence type="ECO:0000313" key="3">
    <source>
        <dbReference type="Proteomes" id="UP000254869"/>
    </source>
</evidence>
<dbReference type="Proteomes" id="UP000254869">
    <property type="component" value="Unassembled WGS sequence"/>
</dbReference>
<feature type="compositionally biased region" description="Basic and acidic residues" evidence="1">
    <location>
        <begin position="1"/>
        <end position="16"/>
    </location>
</feature>
<protein>
    <submittedName>
        <fullName evidence="2">Uncharacterized protein</fullName>
    </submittedName>
</protein>
<reference evidence="2 3" key="1">
    <citation type="submission" date="2018-07" db="EMBL/GenBank/DDBJ databases">
        <title>Genomic Encyclopedia of Type Strains, Phase IV (KMG-IV): sequencing the most valuable type-strain genomes for metagenomic binning, comparative biology and taxonomic classification.</title>
        <authorList>
            <person name="Goeker M."/>
        </authorList>
    </citation>
    <scope>NUCLEOTIDE SEQUENCE [LARGE SCALE GENOMIC DNA]</scope>
    <source>
        <strain evidence="2 3">DSM 44290</strain>
    </source>
</reference>
<organism evidence="2 3">
    <name type="scientific">Nocardia pseudobrasiliensis</name>
    <dbReference type="NCBI Taxonomy" id="45979"/>
    <lineage>
        <taxon>Bacteria</taxon>
        <taxon>Bacillati</taxon>
        <taxon>Actinomycetota</taxon>
        <taxon>Actinomycetes</taxon>
        <taxon>Mycobacteriales</taxon>
        <taxon>Nocardiaceae</taxon>
        <taxon>Nocardia</taxon>
    </lineage>
</organism>
<feature type="region of interest" description="Disordered" evidence="1">
    <location>
        <begin position="1"/>
        <end position="62"/>
    </location>
</feature>
<keyword evidence="3" id="KW-1185">Reference proteome</keyword>
<dbReference type="RefSeq" id="WP_067999335.1">
    <property type="nucleotide sequence ID" value="NZ_QQBC01000012.1"/>
</dbReference>
<dbReference type="AlphaFoldDB" id="A0A370HW50"/>